<dbReference type="Proteomes" id="UP000012073">
    <property type="component" value="Unassembled WGS sequence"/>
</dbReference>
<proteinExistence type="inferred from homology"/>
<evidence type="ECO:0000256" key="3">
    <source>
        <dbReference type="ARBA" id="ARBA00022448"/>
    </source>
</evidence>
<dbReference type="PANTHER" id="PTHR11134">
    <property type="entry name" value="ADAPTOR COMPLEX SUBUNIT BETA FAMILY MEMBER"/>
    <property type="match status" value="1"/>
</dbReference>
<keyword evidence="5" id="KW-0472">Membrane</keyword>
<keyword evidence="4" id="KW-0653">Protein transport</keyword>
<evidence type="ECO:0000256" key="1">
    <source>
        <dbReference type="ARBA" id="ARBA00004308"/>
    </source>
</evidence>
<evidence type="ECO:0000259" key="6">
    <source>
        <dbReference type="Pfam" id="PF01602"/>
    </source>
</evidence>
<comment type="subcellular location">
    <subcellularLocation>
        <location evidence="1">Endomembrane system</location>
    </subcellularLocation>
</comment>
<evidence type="ECO:0000313" key="8">
    <source>
        <dbReference type="Proteomes" id="UP000012073"/>
    </source>
</evidence>
<dbReference type="InterPro" id="IPR002553">
    <property type="entry name" value="Clathrin/coatomer_adapt-like_N"/>
</dbReference>
<dbReference type="KEGG" id="ccp:CHC_T00007139001"/>
<dbReference type="RefSeq" id="XP_005710617.1">
    <property type="nucleotide sequence ID" value="XM_005710560.1"/>
</dbReference>
<reference evidence="8" key="1">
    <citation type="journal article" date="2013" name="Proc. Natl. Acad. Sci. U.S.A.">
        <title>Genome structure and metabolic features in the red seaweed Chondrus crispus shed light on evolution of the Archaeplastida.</title>
        <authorList>
            <person name="Collen J."/>
            <person name="Porcel B."/>
            <person name="Carre W."/>
            <person name="Ball S.G."/>
            <person name="Chaparro C."/>
            <person name="Tonon T."/>
            <person name="Barbeyron T."/>
            <person name="Michel G."/>
            <person name="Noel B."/>
            <person name="Valentin K."/>
            <person name="Elias M."/>
            <person name="Artiguenave F."/>
            <person name="Arun A."/>
            <person name="Aury J.M."/>
            <person name="Barbosa-Neto J.F."/>
            <person name="Bothwell J.H."/>
            <person name="Bouget F.Y."/>
            <person name="Brillet L."/>
            <person name="Cabello-Hurtado F."/>
            <person name="Capella-Gutierrez S."/>
            <person name="Charrier B."/>
            <person name="Cladiere L."/>
            <person name="Cock J.M."/>
            <person name="Coelho S.M."/>
            <person name="Colleoni C."/>
            <person name="Czjzek M."/>
            <person name="Da Silva C."/>
            <person name="Delage L."/>
            <person name="Denoeud F."/>
            <person name="Deschamps P."/>
            <person name="Dittami S.M."/>
            <person name="Gabaldon T."/>
            <person name="Gachon C.M."/>
            <person name="Groisillier A."/>
            <person name="Herve C."/>
            <person name="Jabbari K."/>
            <person name="Katinka M."/>
            <person name="Kloareg B."/>
            <person name="Kowalczyk N."/>
            <person name="Labadie K."/>
            <person name="Leblanc C."/>
            <person name="Lopez P.J."/>
            <person name="McLachlan D.H."/>
            <person name="Meslet-Cladiere L."/>
            <person name="Moustafa A."/>
            <person name="Nehr Z."/>
            <person name="Nyvall Collen P."/>
            <person name="Panaud O."/>
            <person name="Partensky F."/>
            <person name="Poulain J."/>
            <person name="Rensing S.A."/>
            <person name="Rousvoal S."/>
            <person name="Samson G."/>
            <person name="Symeonidi A."/>
            <person name="Weissenbach J."/>
            <person name="Zambounis A."/>
            <person name="Wincker P."/>
            <person name="Boyen C."/>
        </authorList>
    </citation>
    <scope>NUCLEOTIDE SEQUENCE [LARGE SCALE GENOMIC DNA]</scope>
    <source>
        <strain evidence="8">cv. Stackhouse</strain>
    </source>
</reference>
<dbReference type="GO" id="GO:0006886">
    <property type="term" value="P:intracellular protein transport"/>
    <property type="evidence" value="ECO:0007669"/>
    <property type="project" value="InterPro"/>
</dbReference>
<dbReference type="SUPFAM" id="SSF48371">
    <property type="entry name" value="ARM repeat"/>
    <property type="match status" value="1"/>
</dbReference>
<comment type="similarity">
    <text evidence="2">Belongs to the adaptor complexes large subunit family.</text>
</comment>
<dbReference type="EMBL" id="HG002154">
    <property type="protein sequence ID" value="CDF40323.1"/>
    <property type="molecule type" value="Genomic_DNA"/>
</dbReference>
<dbReference type="InterPro" id="IPR026739">
    <property type="entry name" value="AP_beta"/>
</dbReference>
<dbReference type="GeneID" id="17318288"/>
<keyword evidence="8" id="KW-1185">Reference proteome</keyword>
<evidence type="ECO:0000256" key="4">
    <source>
        <dbReference type="ARBA" id="ARBA00022927"/>
    </source>
</evidence>
<dbReference type="InterPro" id="IPR016024">
    <property type="entry name" value="ARM-type_fold"/>
</dbReference>
<evidence type="ECO:0000256" key="2">
    <source>
        <dbReference type="ARBA" id="ARBA00006613"/>
    </source>
</evidence>
<feature type="domain" description="Clathrin/coatomer adaptor adaptin-like N-terminal" evidence="6">
    <location>
        <begin position="79"/>
        <end position="193"/>
    </location>
</feature>
<protein>
    <recommendedName>
        <fullName evidence="6">Clathrin/coatomer adaptor adaptin-like N-terminal domain-containing protein</fullName>
    </recommendedName>
</protein>
<dbReference type="STRING" id="2769.R7QRD7"/>
<accession>R7QRD7</accession>
<sequence>MLHSTVLPRPEQVSLRHPKPPYLPFPAFRSEALRFSSLTRLTTTNVLMAAVSSAASAAAARIGAALSDAQYFESSMVRVEDIRRQLDSRSVKEKLDAMKRVVALISLGKDASTFFPDVVKNVVAPSLDVKKLVYLYLVHYAEEKQDLALLAINSFQKDLSDHNQHIRALSLRVLSSIRVRVILQVVILAISKCGITAQICNLYSTRRRGCLTSARLHVGITGRWTTCVPYRRTTTRGHYRPMDYMCALQADDYTWALQADGLHVCLTGG</sequence>
<organism evidence="7 8">
    <name type="scientific">Chondrus crispus</name>
    <name type="common">Carrageen Irish moss</name>
    <name type="synonym">Polymorpha crispa</name>
    <dbReference type="NCBI Taxonomy" id="2769"/>
    <lineage>
        <taxon>Eukaryota</taxon>
        <taxon>Rhodophyta</taxon>
        <taxon>Florideophyceae</taxon>
        <taxon>Rhodymeniophycidae</taxon>
        <taxon>Gigartinales</taxon>
        <taxon>Gigartinaceae</taxon>
        <taxon>Chondrus</taxon>
    </lineage>
</organism>
<dbReference type="GO" id="GO:0030117">
    <property type="term" value="C:membrane coat"/>
    <property type="evidence" value="ECO:0007669"/>
    <property type="project" value="InterPro"/>
</dbReference>
<dbReference type="OrthoDB" id="10254310at2759"/>
<dbReference type="Gene3D" id="1.25.10.10">
    <property type="entry name" value="Leucine-rich Repeat Variant"/>
    <property type="match status" value="1"/>
</dbReference>
<evidence type="ECO:0000313" key="7">
    <source>
        <dbReference type="EMBL" id="CDF40323.1"/>
    </source>
</evidence>
<dbReference type="Gramene" id="CDF40323">
    <property type="protein sequence ID" value="CDF40323"/>
    <property type="gene ID" value="CHC_T00007139001"/>
</dbReference>
<dbReference type="InterPro" id="IPR011989">
    <property type="entry name" value="ARM-like"/>
</dbReference>
<keyword evidence="3" id="KW-0813">Transport</keyword>
<dbReference type="AlphaFoldDB" id="R7QRD7"/>
<dbReference type="GO" id="GO:0016192">
    <property type="term" value="P:vesicle-mediated transport"/>
    <property type="evidence" value="ECO:0007669"/>
    <property type="project" value="InterPro"/>
</dbReference>
<gene>
    <name evidence="7" type="ORF">CHC_T00007139001</name>
</gene>
<name>R7QRD7_CHOCR</name>
<dbReference type="GO" id="GO:0012505">
    <property type="term" value="C:endomembrane system"/>
    <property type="evidence" value="ECO:0007669"/>
    <property type="project" value="UniProtKB-SubCell"/>
</dbReference>
<dbReference type="Pfam" id="PF01602">
    <property type="entry name" value="Adaptin_N"/>
    <property type="match status" value="1"/>
</dbReference>
<evidence type="ECO:0000256" key="5">
    <source>
        <dbReference type="ARBA" id="ARBA00023136"/>
    </source>
</evidence>